<dbReference type="InterPro" id="IPR003673">
    <property type="entry name" value="CoA-Trfase_fam_III"/>
</dbReference>
<proteinExistence type="predicted"/>
<name>A0A5Q2RLS0_9ACTN</name>
<dbReference type="Gene3D" id="3.40.50.10540">
    <property type="entry name" value="Crotonobetainyl-coa:carnitine coa-transferase, domain 1"/>
    <property type="match status" value="1"/>
</dbReference>
<gene>
    <name evidence="2" type="ORF">GH723_07855</name>
</gene>
<evidence type="ECO:0000313" key="3">
    <source>
        <dbReference type="Proteomes" id="UP000334019"/>
    </source>
</evidence>
<dbReference type="GO" id="GO:0008410">
    <property type="term" value="F:CoA-transferase activity"/>
    <property type="evidence" value="ECO:0007669"/>
    <property type="project" value="TreeGrafter"/>
</dbReference>
<sequence length="396" mass="42360">MVTLPLDDIRVLDLTVARAGPTCVRQLADWGADVVRIEAPTHPGQPGVAGEDRHGSDVQYVHRNKRALSLDLRTDAGRAVLHDLVDTADVLVENMRPPVKGRLGFDWDTVHARNPRLVMASISGFGQDGPYAARGGVDQIAQGMGGLMSVTGEPGRGPMRVGIPVSDLASGLYAAVGVLAALHDRERTGRGRWVRTSLLESMIAMMDLQAARWTVDGVVPGQEGNHHPTLLPMGCFESADGHVNVAGPSGRLWRGFCTAIGREDLLTDPRFGTGAARHERRGELNGIIADVLRTRTTAEWVEVLTAHGVPAGPVNTMDQVFADPQVTHLEMVGEVVHPTLGALRLVRHPVRMSDDGGPAATVRTHAPDPGEHTDEILAALGRTADQIAALRRDGTI</sequence>
<dbReference type="SUPFAM" id="SSF89796">
    <property type="entry name" value="CoA-transferase family III (CaiB/BaiF)"/>
    <property type="match status" value="1"/>
</dbReference>
<accession>A0A5Q2RLS0</accession>
<dbReference type="KEGG" id="atq:GH723_07855"/>
<dbReference type="AlphaFoldDB" id="A0A5Q2RLS0"/>
<protein>
    <submittedName>
        <fullName evidence="2">CoA transferase</fullName>
    </submittedName>
</protein>
<evidence type="ECO:0000256" key="1">
    <source>
        <dbReference type="ARBA" id="ARBA00022679"/>
    </source>
</evidence>
<dbReference type="InterPro" id="IPR044855">
    <property type="entry name" value="CoA-Trfase_III_dom3_sf"/>
</dbReference>
<dbReference type="InterPro" id="IPR023606">
    <property type="entry name" value="CoA-Trfase_III_dom_1_sf"/>
</dbReference>
<dbReference type="Gene3D" id="3.30.1540.10">
    <property type="entry name" value="formyl-coa transferase, domain 3"/>
    <property type="match status" value="1"/>
</dbReference>
<dbReference type="PANTHER" id="PTHR48207:SF3">
    <property type="entry name" value="SUCCINATE--HYDROXYMETHYLGLUTARATE COA-TRANSFERASE"/>
    <property type="match status" value="1"/>
</dbReference>
<dbReference type="EMBL" id="CP045851">
    <property type="protein sequence ID" value="QGG95027.1"/>
    <property type="molecule type" value="Genomic_DNA"/>
</dbReference>
<keyword evidence="3" id="KW-1185">Reference proteome</keyword>
<keyword evidence="1 2" id="KW-0808">Transferase</keyword>
<dbReference type="Pfam" id="PF02515">
    <property type="entry name" value="CoA_transf_3"/>
    <property type="match status" value="1"/>
</dbReference>
<evidence type="ECO:0000313" key="2">
    <source>
        <dbReference type="EMBL" id="QGG95027.1"/>
    </source>
</evidence>
<reference evidence="2 3" key="1">
    <citation type="submission" date="2019-11" db="EMBL/GenBank/DDBJ databases">
        <authorList>
            <person name="He Y."/>
        </authorList>
    </citation>
    <scope>NUCLEOTIDE SEQUENCE [LARGE SCALE GENOMIC DNA]</scope>
    <source>
        <strain evidence="2 3">SCSIO 58843</strain>
    </source>
</reference>
<dbReference type="PANTHER" id="PTHR48207">
    <property type="entry name" value="SUCCINATE--HYDROXYMETHYLGLUTARATE COA-TRANSFERASE"/>
    <property type="match status" value="1"/>
</dbReference>
<organism evidence="2 3">
    <name type="scientific">Actinomarinicola tropica</name>
    <dbReference type="NCBI Taxonomy" id="2789776"/>
    <lineage>
        <taxon>Bacteria</taxon>
        <taxon>Bacillati</taxon>
        <taxon>Actinomycetota</taxon>
        <taxon>Acidimicrobiia</taxon>
        <taxon>Acidimicrobiales</taxon>
        <taxon>Iamiaceae</taxon>
        <taxon>Actinomarinicola</taxon>
    </lineage>
</organism>
<dbReference type="Proteomes" id="UP000334019">
    <property type="component" value="Chromosome"/>
</dbReference>
<dbReference type="InterPro" id="IPR050483">
    <property type="entry name" value="CoA-transferase_III_domain"/>
</dbReference>